<accession>A0A8X6LDK4</accession>
<protein>
    <submittedName>
        <fullName evidence="1">Uncharacterized protein</fullName>
    </submittedName>
</protein>
<reference evidence="1" key="1">
    <citation type="submission" date="2020-07" db="EMBL/GenBank/DDBJ databases">
        <title>Multicomponent nature underlies the extraordinary mechanical properties of spider dragline silk.</title>
        <authorList>
            <person name="Kono N."/>
            <person name="Nakamura H."/>
            <person name="Mori M."/>
            <person name="Yoshida Y."/>
            <person name="Ohtoshi R."/>
            <person name="Malay A.D."/>
            <person name="Moran D.A.P."/>
            <person name="Tomita M."/>
            <person name="Numata K."/>
            <person name="Arakawa K."/>
        </authorList>
    </citation>
    <scope>NUCLEOTIDE SEQUENCE</scope>
</reference>
<sequence length="171" mass="19743">MESIILMDLQSRQYHWVKKTPRPNWELSSLIPNVHPMIFKTPDYPSHFQLIQAEFPRNIKRESEQLFYRLVAGRPTTTILSYVQPIGLMYPHHLKNFTAFDHQDDKSEPTLHSNPSLQAHHLMAQQRKFWFEEAGVGNSFECCVQFTISTKTVTSISSDARAQTSLQASAP</sequence>
<evidence type="ECO:0000313" key="1">
    <source>
        <dbReference type="EMBL" id="GFR04587.1"/>
    </source>
</evidence>
<comment type="caution">
    <text evidence="1">The sequence shown here is derived from an EMBL/GenBank/DDBJ whole genome shotgun (WGS) entry which is preliminary data.</text>
</comment>
<name>A0A8X6LDK4_TRICU</name>
<proteinExistence type="predicted"/>
<organism evidence="1 2">
    <name type="scientific">Trichonephila clavata</name>
    <name type="common">Joro spider</name>
    <name type="synonym">Nephila clavata</name>
    <dbReference type="NCBI Taxonomy" id="2740835"/>
    <lineage>
        <taxon>Eukaryota</taxon>
        <taxon>Metazoa</taxon>
        <taxon>Ecdysozoa</taxon>
        <taxon>Arthropoda</taxon>
        <taxon>Chelicerata</taxon>
        <taxon>Arachnida</taxon>
        <taxon>Araneae</taxon>
        <taxon>Araneomorphae</taxon>
        <taxon>Entelegynae</taxon>
        <taxon>Araneoidea</taxon>
        <taxon>Nephilidae</taxon>
        <taxon>Trichonephila</taxon>
    </lineage>
</organism>
<evidence type="ECO:0000313" key="2">
    <source>
        <dbReference type="Proteomes" id="UP000887116"/>
    </source>
</evidence>
<keyword evidence="2" id="KW-1185">Reference proteome</keyword>
<dbReference type="AlphaFoldDB" id="A0A8X6LDK4"/>
<gene>
    <name evidence="1" type="ORF">TNCT_75961</name>
</gene>
<dbReference type="EMBL" id="BMAO01015834">
    <property type="protein sequence ID" value="GFR04587.1"/>
    <property type="molecule type" value="Genomic_DNA"/>
</dbReference>
<dbReference type="Proteomes" id="UP000887116">
    <property type="component" value="Unassembled WGS sequence"/>
</dbReference>